<dbReference type="AlphaFoldDB" id="A0A6J7I4S5"/>
<proteinExistence type="predicted"/>
<dbReference type="EMBL" id="CAFBNC010000010">
    <property type="protein sequence ID" value="CAB4925689.1"/>
    <property type="molecule type" value="Genomic_DNA"/>
</dbReference>
<organism evidence="1">
    <name type="scientific">freshwater metagenome</name>
    <dbReference type="NCBI Taxonomy" id="449393"/>
    <lineage>
        <taxon>unclassified sequences</taxon>
        <taxon>metagenomes</taxon>
        <taxon>ecological metagenomes</taxon>
    </lineage>
</organism>
<reference evidence="1" key="1">
    <citation type="submission" date="2020-05" db="EMBL/GenBank/DDBJ databases">
        <authorList>
            <person name="Chiriac C."/>
            <person name="Salcher M."/>
            <person name="Ghai R."/>
            <person name="Kavagutti S V."/>
        </authorList>
    </citation>
    <scope>NUCLEOTIDE SEQUENCE</scope>
</reference>
<sequence>MLNQKPVCPHHIADIGDVAPGGEVSHRYGTHSVAFIAGDPISDSRCDEVRALSGAEMIEGADAKDLKTETQPGLESQLVCGDLARRVGSDRTKWGFFIDREIRWINPAVDVSAADCEHPWGAVRDARLEQIQRSSGIDLETLARRIPRSADIAPAGEVVHDIGPDLCQQRIERSRVE</sequence>
<protein>
    <submittedName>
        <fullName evidence="1">Unannotated protein</fullName>
    </submittedName>
</protein>
<accession>A0A6J7I4S5</accession>
<gene>
    <name evidence="1" type="ORF">UFOPK3733_00353</name>
</gene>
<evidence type="ECO:0000313" key="1">
    <source>
        <dbReference type="EMBL" id="CAB4925689.1"/>
    </source>
</evidence>
<name>A0A6J7I4S5_9ZZZZ</name>